<dbReference type="InterPro" id="IPR029028">
    <property type="entry name" value="Alpha/beta_knot_MTases"/>
</dbReference>
<dbReference type="InterPro" id="IPR001537">
    <property type="entry name" value="SpoU_MeTrfase"/>
</dbReference>
<dbReference type="EMBL" id="FOXU01000003">
    <property type="protein sequence ID" value="SFQ46822.1"/>
    <property type="molecule type" value="Genomic_DNA"/>
</dbReference>
<dbReference type="GO" id="GO:0006396">
    <property type="term" value="P:RNA processing"/>
    <property type="evidence" value="ECO:0007669"/>
    <property type="project" value="InterPro"/>
</dbReference>
<reference evidence="6" key="1">
    <citation type="submission" date="2016-10" db="EMBL/GenBank/DDBJ databases">
        <authorList>
            <person name="Varghese N."/>
            <person name="Submissions S."/>
        </authorList>
    </citation>
    <scope>NUCLEOTIDE SEQUENCE [LARGE SCALE GENOMIC DNA]</scope>
    <source>
        <strain evidence="6">DSM 11706</strain>
    </source>
</reference>
<dbReference type="InterPro" id="IPR053888">
    <property type="entry name" value="MRM3-like_sub_bind"/>
</dbReference>
<accession>A0A1I5YRP3</accession>
<dbReference type="Gene3D" id="3.30.1330.30">
    <property type="match status" value="1"/>
</dbReference>
<dbReference type="PANTHER" id="PTHR43191">
    <property type="entry name" value="RRNA METHYLTRANSFERASE 3"/>
    <property type="match status" value="1"/>
</dbReference>
<proteinExistence type="inferred from homology"/>
<dbReference type="SUPFAM" id="SSF55315">
    <property type="entry name" value="L30e-like"/>
    <property type="match status" value="1"/>
</dbReference>
<evidence type="ECO:0000259" key="4">
    <source>
        <dbReference type="SMART" id="SM00967"/>
    </source>
</evidence>
<name>A0A1I5YRP3_9BACI</name>
<dbReference type="PANTHER" id="PTHR43191:SF2">
    <property type="entry name" value="RRNA METHYLTRANSFERASE 3, MITOCHONDRIAL"/>
    <property type="match status" value="1"/>
</dbReference>
<dbReference type="STRING" id="126156.SAMN05421670_2197"/>
<dbReference type="OrthoDB" id="9794400at2"/>
<dbReference type="Pfam" id="PF22435">
    <property type="entry name" value="MRM3-like_sub_bind"/>
    <property type="match status" value="1"/>
</dbReference>
<dbReference type="SUPFAM" id="SSF75217">
    <property type="entry name" value="alpha/beta knot"/>
    <property type="match status" value="1"/>
</dbReference>
<evidence type="ECO:0000313" key="5">
    <source>
        <dbReference type="EMBL" id="SFQ46822.1"/>
    </source>
</evidence>
<protein>
    <submittedName>
        <fullName evidence="5">RNA methyltransferase, TrmH family</fullName>
    </submittedName>
</protein>
<dbReference type="InterPro" id="IPR013123">
    <property type="entry name" value="SpoU_subst-bd"/>
</dbReference>
<keyword evidence="2 5" id="KW-0489">Methyltransferase</keyword>
<dbReference type="InterPro" id="IPR051259">
    <property type="entry name" value="rRNA_Methyltransferase"/>
</dbReference>
<evidence type="ECO:0000256" key="2">
    <source>
        <dbReference type="ARBA" id="ARBA00022603"/>
    </source>
</evidence>
<evidence type="ECO:0000256" key="1">
    <source>
        <dbReference type="ARBA" id="ARBA00007228"/>
    </source>
</evidence>
<dbReference type="AlphaFoldDB" id="A0A1I5YRP3"/>
<feature type="domain" description="RNA 2-O ribose methyltransferase substrate binding" evidence="4">
    <location>
        <begin position="32"/>
        <end position="101"/>
    </location>
</feature>
<sequence>MKRIESPQNTLVKHWKKLLSVRKERDKSGEFLIEGYHLIEEAIKQKENVLTIMISDNSEIPNNWDVDNLEIVEINDVIKKELAETEHTQGIFAHCKQQTVKEEEHDNWSRLLLIDAVQDPGNIGTMIRTADAAGIDAVILGKGSADAYNSKTLRSAQGSHFHLPIIKGNLPDWVEKLKERKVTVFGTAFENSTPFHEVKKVDAFALIVGNEGSGMNKELLEQTDQNIIVPLLGQAESLNVAVATGILLYGLTLK</sequence>
<dbReference type="Proteomes" id="UP000198734">
    <property type="component" value="Unassembled WGS sequence"/>
</dbReference>
<gene>
    <name evidence="5" type="ORF">SAMN05421670_2197</name>
</gene>
<dbReference type="GO" id="GO:0005737">
    <property type="term" value="C:cytoplasm"/>
    <property type="evidence" value="ECO:0007669"/>
    <property type="project" value="UniProtKB-ARBA"/>
</dbReference>
<dbReference type="InterPro" id="IPR029026">
    <property type="entry name" value="tRNA_m1G_MTases_N"/>
</dbReference>
<evidence type="ECO:0000256" key="3">
    <source>
        <dbReference type="ARBA" id="ARBA00022679"/>
    </source>
</evidence>
<keyword evidence="6" id="KW-1185">Reference proteome</keyword>
<dbReference type="GO" id="GO:0008173">
    <property type="term" value="F:RNA methyltransferase activity"/>
    <property type="evidence" value="ECO:0007669"/>
    <property type="project" value="InterPro"/>
</dbReference>
<dbReference type="GO" id="GO:0032259">
    <property type="term" value="P:methylation"/>
    <property type="evidence" value="ECO:0007669"/>
    <property type="project" value="UniProtKB-KW"/>
</dbReference>
<dbReference type="RefSeq" id="WP_093536932.1">
    <property type="nucleotide sequence ID" value="NZ_FOXU01000003.1"/>
</dbReference>
<organism evidence="5 6">
    <name type="scientific">Psychrobacillus psychrotolerans</name>
    <dbReference type="NCBI Taxonomy" id="126156"/>
    <lineage>
        <taxon>Bacteria</taxon>
        <taxon>Bacillati</taxon>
        <taxon>Bacillota</taxon>
        <taxon>Bacilli</taxon>
        <taxon>Bacillales</taxon>
        <taxon>Bacillaceae</taxon>
        <taxon>Psychrobacillus</taxon>
    </lineage>
</organism>
<dbReference type="InterPro" id="IPR029064">
    <property type="entry name" value="Ribosomal_eL30-like_sf"/>
</dbReference>
<keyword evidence="3 5" id="KW-0808">Transferase</keyword>
<dbReference type="CDD" id="cd18095">
    <property type="entry name" value="SpoU-like_rRNA-MTase"/>
    <property type="match status" value="1"/>
</dbReference>
<comment type="similarity">
    <text evidence="1">Belongs to the class IV-like SAM-binding methyltransferase superfamily. RNA methyltransferase TrmH family.</text>
</comment>
<evidence type="ECO:0000313" key="6">
    <source>
        <dbReference type="Proteomes" id="UP000198734"/>
    </source>
</evidence>
<dbReference type="Gene3D" id="3.40.1280.10">
    <property type="match status" value="1"/>
</dbReference>
<dbReference type="GO" id="GO:0003723">
    <property type="term" value="F:RNA binding"/>
    <property type="evidence" value="ECO:0007669"/>
    <property type="project" value="InterPro"/>
</dbReference>
<dbReference type="SMART" id="SM00967">
    <property type="entry name" value="SpoU_sub_bind"/>
    <property type="match status" value="1"/>
</dbReference>
<dbReference type="Pfam" id="PF00588">
    <property type="entry name" value="SpoU_methylase"/>
    <property type="match status" value="1"/>
</dbReference>